<feature type="domain" description="FYVE-type" evidence="5">
    <location>
        <begin position="17"/>
        <end position="73"/>
    </location>
</feature>
<comment type="caution">
    <text evidence="6">The sequence shown here is derived from an EMBL/GenBank/DDBJ whole genome shotgun (WGS) entry which is preliminary data.</text>
</comment>
<protein>
    <recommendedName>
        <fullName evidence="5">FYVE-type domain-containing protein</fullName>
    </recommendedName>
</protein>
<evidence type="ECO:0000259" key="5">
    <source>
        <dbReference type="PROSITE" id="PS50178"/>
    </source>
</evidence>
<name>A0A0M0K443_9EUKA</name>
<dbReference type="InterPro" id="IPR000306">
    <property type="entry name" value="Znf_FYVE"/>
</dbReference>
<dbReference type="PANTHER" id="PTHR46275">
    <property type="entry name" value="HEPATOCYTE GROWTH FACTOR-REGULATED TYROSINE KINASE SUBSTRATE"/>
    <property type="match status" value="1"/>
</dbReference>
<dbReference type="InterPro" id="IPR011011">
    <property type="entry name" value="Znf_FYVE_PHD"/>
</dbReference>
<evidence type="ECO:0000256" key="4">
    <source>
        <dbReference type="PROSITE-ProRule" id="PRU00091"/>
    </source>
</evidence>
<dbReference type="AlphaFoldDB" id="A0A0M0K443"/>
<dbReference type="GO" id="GO:0008270">
    <property type="term" value="F:zinc ion binding"/>
    <property type="evidence" value="ECO:0007669"/>
    <property type="project" value="UniProtKB-KW"/>
</dbReference>
<sequence length="237" mass="26396">MDWCGLAAARPAHWVPDAHALCCFACGTSFGALIRRHHCRCCGAVFCHACSSRSTSLHGWGLEQSVRVCEECYSFEVSQLPVLLAGDLFWRTARWTGTRSGRYLRLSADQSAIIWTTWRDDSGAETSAERTLPLSNLRFVSVAQDGRRIELHKDGGEMLSFEAEAAQTAAWAAALARLVAILKQRHSYERLYGGRIESFSPRSKAILAPRIRLCLERRQQQLVSSNQAKLLAAMNPN</sequence>
<evidence type="ECO:0000256" key="1">
    <source>
        <dbReference type="ARBA" id="ARBA00022723"/>
    </source>
</evidence>
<dbReference type="PANTHER" id="PTHR46275:SF1">
    <property type="entry name" value="HEPATOCYTE GROWTH FACTOR-REGULATED TYROSINE KINASE SUBSTRATE"/>
    <property type="match status" value="1"/>
</dbReference>
<dbReference type="InterPro" id="IPR017455">
    <property type="entry name" value="Znf_FYVE-rel"/>
</dbReference>
<dbReference type="Proteomes" id="UP000037460">
    <property type="component" value="Unassembled WGS sequence"/>
</dbReference>
<reference evidence="7" key="1">
    <citation type="journal article" date="2015" name="PLoS Genet.">
        <title>Genome Sequence and Transcriptome Analyses of Chrysochromulina tobin: Metabolic Tools for Enhanced Algal Fitness in the Prominent Order Prymnesiales (Haptophyceae).</title>
        <authorList>
            <person name="Hovde B.T."/>
            <person name="Deodato C.R."/>
            <person name="Hunsperger H.M."/>
            <person name="Ryken S.A."/>
            <person name="Yost W."/>
            <person name="Jha R.K."/>
            <person name="Patterson J."/>
            <person name="Monnat R.J. Jr."/>
            <person name="Barlow S.B."/>
            <person name="Starkenburg S.R."/>
            <person name="Cattolico R.A."/>
        </authorList>
    </citation>
    <scope>NUCLEOTIDE SEQUENCE</scope>
    <source>
        <strain evidence="7">CCMP291</strain>
    </source>
</reference>
<accession>A0A0M0K443</accession>
<dbReference type="OrthoDB" id="660555at2759"/>
<keyword evidence="2 4" id="KW-0863">Zinc-finger</keyword>
<organism evidence="6 7">
    <name type="scientific">Chrysochromulina tobinii</name>
    <dbReference type="NCBI Taxonomy" id="1460289"/>
    <lineage>
        <taxon>Eukaryota</taxon>
        <taxon>Haptista</taxon>
        <taxon>Haptophyta</taxon>
        <taxon>Prymnesiophyceae</taxon>
        <taxon>Prymnesiales</taxon>
        <taxon>Chrysochromulinaceae</taxon>
        <taxon>Chrysochromulina</taxon>
    </lineage>
</organism>
<keyword evidence="3" id="KW-0862">Zinc</keyword>
<proteinExistence type="predicted"/>
<evidence type="ECO:0000313" key="6">
    <source>
        <dbReference type="EMBL" id="KOO33377.1"/>
    </source>
</evidence>
<dbReference type="EMBL" id="JWZX01001535">
    <property type="protein sequence ID" value="KOO33377.1"/>
    <property type="molecule type" value="Genomic_DNA"/>
</dbReference>
<dbReference type="SMART" id="SM00064">
    <property type="entry name" value="FYVE"/>
    <property type="match status" value="1"/>
</dbReference>
<keyword evidence="1" id="KW-0479">Metal-binding</keyword>
<dbReference type="InterPro" id="IPR013083">
    <property type="entry name" value="Znf_RING/FYVE/PHD"/>
</dbReference>
<dbReference type="GO" id="GO:0005769">
    <property type="term" value="C:early endosome"/>
    <property type="evidence" value="ECO:0007669"/>
    <property type="project" value="TreeGrafter"/>
</dbReference>
<keyword evidence="7" id="KW-1185">Reference proteome</keyword>
<dbReference type="GO" id="GO:0043130">
    <property type="term" value="F:ubiquitin binding"/>
    <property type="evidence" value="ECO:0007669"/>
    <property type="project" value="TreeGrafter"/>
</dbReference>
<evidence type="ECO:0000313" key="7">
    <source>
        <dbReference type="Proteomes" id="UP000037460"/>
    </source>
</evidence>
<dbReference type="Pfam" id="PF01363">
    <property type="entry name" value="FYVE"/>
    <property type="match status" value="1"/>
</dbReference>
<gene>
    <name evidence="6" type="ORF">Ctob_011984</name>
</gene>
<dbReference type="InterPro" id="IPR017073">
    <property type="entry name" value="HGS/VPS27"/>
</dbReference>
<dbReference type="GO" id="GO:0031623">
    <property type="term" value="P:receptor internalization"/>
    <property type="evidence" value="ECO:0007669"/>
    <property type="project" value="TreeGrafter"/>
</dbReference>
<dbReference type="SUPFAM" id="SSF57903">
    <property type="entry name" value="FYVE/PHD zinc finger"/>
    <property type="match status" value="1"/>
</dbReference>
<dbReference type="Gene3D" id="3.30.40.10">
    <property type="entry name" value="Zinc/RING finger domain, C3HC4 (zinc finger)"/>
    <property type="match status" value="1"/>
</dbReference>
<evidence type="ECO:0000256" key="2">
    <source>
        <dbReference type="ARBA" id="ARBA00022771"/>
    </source>
</evidence>
<evidence type="ECO:0000256" key="3">
    <source>
        <dbReference type="ARBA" id="ARBA00022833"/>
    </source>
</evidence>
<dbReference type="GO" id="GO:0032456">
    <property type="term" value="P:endocytic recycling"/>
    <property type="evidence" value="ECO:0007669"/>
    <property type="project" value="TreeGrafter"/>
</dbReference>
<dbReference type="PROSITE" id="PS50178">
    <property type="entry name" value="ZF_FYVE"/>
    <property type="match status" value="1"/>
</dbReference>